<dbReference type="InterPro" id="IPR009080">
    <property type="entry name" value="tRNAsynth_Ia_anticodon-bd"/>
</dbReference>
<evidence type="ECO:0000256" key="8">
    <source>
        <dbReference type="ARBA" id="ARBA00022741"/>
    </source>
</evidence>
<reference evidence="18 19" key="1">
    <citation type="submission" date="2019-07" db="EMBL/GenBank/DDBJ databases">
        <title>Quadrisphaera sp. strain DD2A genome sequencing and assembly.</title>
        <authorList>
            <person name="Kim I."/>
        </authorList>
    </citation>
    <scope>NUCLEOTIDE SEQUENCE [LARGE SCALE GENOMIC DNA]</scope>
    <source>
        <strain evidence="18 19">DD2A</strain>
    </source>
</reference>
<dbReference type="EC" id="6.1.1.5" evidence="15"/>
<feature type="short sequence motif" description="'KMSKS' region" evidence="15">
    <location>
        <begin position="644"/>
        <end position="648"/>
    </location>
</feature>
<evidence type="ECO:0000256" key="14">
    <source>
        <dbReference type="ARBA" id="ARBA00048359"/>
    </source>
</evidence>
<dbReference type="Gene3D" id="1.10.730.10">
    <property type="entry name" value="Isoleucyl-tRNA Synthetase, Domain 1"/>
    <property type="match status" value="1"/>
</dbReference>
<evidence type="ECO:0000256" key="9">
    <source>
        <dbReference type="ARBA" id="ARBA00022833"/>
    </source>
</evidence>
<dbReference type="GO" id="GO:0005524">
    <property type="term" value="F:ATP binding"/>
    <property type="evidence" value="ECO:0007669"/>
    <property type="project" value="UniProtKB-UniRule"/>
</dbReference>
<dbReference type="InterPro" id="IPR033709">
    <property type="entry name" value="Anticodon_Ile_ABEc"/>
</dbReference>
<feature type="short sequence motif" description="'HIGH' region" evidence="15">
    <location>
        <begin position="67"/>
        <end position="77"/>
    </location>
</feature>
<dbReference type="SUPFAM" id="SSF47323">
    <property type="entry name" value="Anticodon-binding domain of a subclass of class I aminoacyl-tRNA synthetases"/>
    <property type="match status" value="2"/>
</dbReference>
<keyword evidence="6 15" id="KW-0436">Ligase</keyword>
<dbReference type="HAMAP" id="MF_02003">
    <property type="entry name" value="Ile_tRNA_synth_type2"/>
    <property type="match status" value="1"/>
</dbReference>
<dbReference type="FunFam" id="3.40.50.620:FF:000063">
    <property type="entry name" value="Isoleucine--tRNA ligase"/>
    <property type="match status" value="1"/>
</dbReference>
<dbReference type="InterPro" id="IPR009008">
    <property type="entry name" value="Val/Leu/Ile-tRNA-synth_edit"/>
</dbReference>
<dbReference type="GO" id="GO:0000049">
    <property type="term" value="F:tRNA binding"/>
    <property type="evidence" value="ECO:0007669"/>
    <property type="project" value="InterPro"/>
</dbReference>
<dbReference type="CDD" id="cd00818">
    <property type="entry name" value="IleRS_core"/>
    <property type="match status" value="1"/>
</dbReference>
<feature type="domain" description="Aminoacyl-tRNA synthetase class Ia" evidence="16">
    <location>
        <begin position="33"/>
        <end position="678"/>
    </location>
</feature>
<dbReference type="SUPFAM" id="SSF50677">
    <property type="entry name" value="ValRS/IleRS/LeuRS editing domain"/>
    <property type="match status" value="1"/>
</dbReference>
<evidence type="ECO:0000256" key="6">
    <source>
        <dbReference type="ARBA" id="ARBA00022598"/>
    </source>
</evidence>
<dbReference type="InterPro" id="IPR002300">
    <property type="entry name" value="aa-tRNA-synth_Ia"/>
</dbReference>
<dbReference type="Pfam" id="PF00133">
    <property type="entry name" value="tRNA-synt_1"/>
    <property type="match status" value="1"/>
</dbReference>
<comment type="subcellular location">
    <subcellularLocation>
        <location evidence="2 15">Cytoplasm</location>
    </subcellularLocation>
</comment>
<dbReference type="Gene3D" id="3.40.50.620">
    <property type="entry name" value="HUPs"/>
    <property type="match status" value="2"/>
</dbReference>
<comment type="similarity">
    <text evidence="3 15">Belongs to the class-I aminoacyl-tRNA synthetase family. IleS type 2 subfamily.</text>
</comment>
<keyword evidence="8 15" id="KW-0547">Nucleotide-binding</keyword>
<dbReference type="CDD" id="cd07961">
    <property type="entry name" value="Anticodon_Ia_Ile_ABEc"/>
    <property type="match status" value="1"/>
</dbReference>
<dbReference type="GO" id="GO:0008270">
    <property type="term" value="F:zinc ion binding"/>
    <property type="evidence" value="ECO:0007669"/>
    <property type="project" value="UniProtKB-UniRule"/>
</dbReference>
<gene>
    <name evidence="15" type="primary">ileS</name>
    <name evidence="18" type="ORF">FMM08_06455</name>
</gene>
<dbReference type="Proteomes" id="UP000321234">
    <property type="component" value="Unassembled WGS sequence"/>
</dbReference>
<dbReference type="FunFam" id="3.40.50.620:FF:000075">
    <property type="entry name" value="Isoleucine--tRNA ligase"/>
    <property type="match status" value="1"/>
</dbReference>
<evidence type="ECO:0000256" key="13">
    <source>
        <dbReference type="ARBA" id="ARBA00025217"/>
    </source>
</evidence>
<keyword evidence="9 15" id="KW-0862">Zinc</keyword>
<dbReference type="InterPro" id="IPR002301">
    <property type="entry name" value="Ile-tRNA-ligase"/>
</dbReference>
<keyword evidence="5 15" id="KW-0963">Cytoplasm</keyword>
<comment type="domain">
    <text evidence="15">IleRS has two distinct active sites: one for aminoacylation and one for editing. The misactivated valine is translocated from the active site to the editing site, which sterically excludes the correctly activated isoleucine. The single editing site contains two valyl binding pockets, one specific for each substrate (Val-AMP or Val-tRNA(Ile)).</text>
</comment>
<dbReference type="OrthoDB" id="9810365at2"/>
<evidence type="ECO:0000256" key="11">
    <source>
        <dbReference type="ARBA" id="ARBA00022917"/>
    </source>
</evidence>
<dbReference type="Pfam" id="PF19302">
    <property type="entry name" value="DUF5915"/>
    <property type="match status" value="1"/>
</dbReference>
<dbReference type="GO" id="GO:0004822">
    <property type="term" value="F:isoleucine-tRNA ligase activity"/>
    <property type="evidence" value="ECO:0007669"/>
    <property type="project" value="UniProtKB-UniRule"/>
</dbReference>
<dbReference type="Pfam" id="PF08264">
    <property type="entry name" value="Anticodon_1"/>
    <property type="match status" value="1"/>
</dbReference>
<evidence type="ECO:0000256" key="7">
    <source>
        <dbReference type="ARBA" id="ARBA00022723"/>
    </source>
</evidence>
<keyword evidence="12 15" id="KW-0030">Aminoacyl-tRNA synthetase</keyword>
<evidence type="ECO:0000313" key="19">
    <source>
        <dbReference type="Proteomes" id="UP000321234"/>
    </source>
</evidence>
<dbReference type="EMBL" id="VKAC01000003">
    <property type="protein sequence ID" value="TXR57104.1"/>
    <property type="molecule type" value="Genomic_DNA"/>
</dbReference>
<sequence>MSEQRKSYPLASALDPSAGVPASPSFPDLEAAVLAHWKADDTFEASVGAREAGEEGSNEYVFYDGPPFANGLPHYGHLLTGYVKDVVPRYQTMLGKRVERRFGWDCHGLPAEVEAERQLGITHKSQIEELGVAAFNDACRTSVLKYTDEWRDYVTRQARWVDFDHDYKTLDTDYMESVMWAFKTLWDKGLVYEGFRVLAYCWRCETPLSNTETRMDDVYRQRQDPAVTVGMTLTSGEWAGAKALVWTTTPWTLPSNLAMAVGPDVEYALVEPSEGAFAGQRLVMAAARVGAYTRELGGGDAAPTVLETKLGRELLGTTYTPAFSYFTGRDNAHQVLLADYVTTDDGTGVVHIAPAFGEDDKLVTDAAGIEAVVPVDGQGRFDARVADYEGQHVFDANAVIIKDLKAATRGEGADGSGGPVTDGTVLVRQETYDHPYPHCWRCGNALIYRAVSSWFVKVTAIRDRMVELNQQIDWVPGHVKDGSFGKWLEGARDWSISRNRFWGSPIPVWTSDDPAYPRVDVYGSLAELERDFGVAVTDLHRPFVDELTRPNPDDPTGRSTMRRVPEVLDCWFESGSMPFAQVHYPFENAEWFEDHYPGDFIVEYVGQTRGWFYTLHVLATALFDRPAFRTALVHGIVLGDDGRKMSKSLRNYPDVSEVFARDGADAMRWFLMSSPILRGGNLVTTEAGIRDGVRQVLLPLWSTWYFLALYAGALRPQGDTGDDGGAGSSAGVVGRWRTDSPHELDRYVLASLRDLVEHVRGQLDALDVAGACESVRVFLDLLTNWYVRRSRERFWGNGPDAVDAVDTLHTVLEVLTRVVAPLLPLTAEEVWRGLTGGRSVHLADYPSPEDLPADPDLVEAMDAVRAACSAALGLRKAGGLRVRQPLPRLTLAVPGGGSEGVLQQLVGLVASEVNVKDVVLLDAEDSAAESFGVAQKLTVNARAAGPRIGKQVQQAIQASRSGAFEVRVGPDGTETVVAAGIELLPGEYELSTVVAQDAEGGAAQRATATLPGGGFVVLETAVDDALAAEGWANDVVRLVQDARKTAGLHVSDRIALVLDVPDEREAWARAHADRIADEVLATSVEVRPGSDDVLVEVTKAAAAASAR</sequence>
<evidence type="ECO:0000256" key="3">
    <source>
        <dbReference type="ARBA" id="ARBA00007078"/>
    </source>
</evidence>
<keyword evidence="19" id="KW-1185">Reference proteome</keyword>
<keyword evidence="7 15" id="KW-0479">Metal-binding</keyword>
<evidence type="ECO:0000313" key="18">
    <source>
        <dbReference type="EMBL" id="TXR57104.1"/>
    </source>
</evidence>
<evidence type="ECO:0000256" key="4">
    <source>
        <dbReference type="ARBA" id="ARBA00011245"/>
    </source>
</evidence>
<evidence type="ECO:0000256" key="1">
    <source>
        <dbReference type="ARBA" id="ARBA00001947"/>
    </source>
</evidence>
<dbReference type="InterPro" id="IPR001412">
    <property type="entry name" value="aa-tRNA-synth_I_CS"/>
</dbReference>
<evidence type="ECO:0000256" key="5">
    <source>
        <dbReference type="ARBA" id="ARBA00022490"/>
    </source>
</evidence>
<dbReference type="SUPFAM" id="SSF52374">
    <property type="entry name" value="Nucleotidylyl transferase"/>
    <property type="match status" value="1"/>
</dbReference>
<evidence type="ECO:0000256" key="15">
    <source>
        <dbReference type="HAMAP-Rule" id="MF_02003"/>
    </source>
</evidence>
<proteinExistence type="inferred from homology"/>
<dbReference type="GO" id="GO:0002161">
    <property type="term" value="F:aminoacyl-tRNA deacylase activity"/>
    <property type="evidence" value="ECO:0007669"/>
    <property type="project" value="InterPro"/>
</dbReference>
<protein>
    <recommendedName>
        <fullName evidence="15">Isoleucine--tRNA ligase</fullName>
        <ecNumber evidence="15">6.1.1.5</ecNumber>
    </recommendedName>
    <alternativeName>
        <fullName evidence="15">Isoleucyl-tRNA synthetase</fullName>
        <shortName evidence="15">IleRS</shortName>
    </alternativeName>
</protein>
<dbReference type="GO" id="GO:0006428">
    <property type="term" value="P:isoleucyl-tRNA aminoacylation"/>
    <property type="evidence" value="ECO:0007669"/>
    <property type="project" value="UniProtKB-UniRule"/>
</dbReference>
<evidence type="ECO:0000256" key="2">
    <source>
        <dbReference type="ARBA" id="ARBA00004496"/>
    </source>
</evidence>
<organism evidence="18 19">
    <name type="scientific">Quadrisphaera setariae</name>
    <dbReference type="NCBI Taxonomy" id="2593304"/>
    <lineage>
        <taxon>Bacteria</taxon>
        <taxon>Bacillati</taxon>
        <taxon>Actinomycetota</taxon>
        <taxon>Actinomycetes</taxon>
        <taxon>Kineosporiales</taxon>
        <taxon>Kineosporiaceae</taxon>
        <taxon>Quadrisphaera</taxon>
    </lineage>
</organism>
<evidence type="ECO:0000259" key="16">
    <source>
        <dbReference type="Pfam" id="PF00133"/>
    </source>
</evidence>
<dbReference type="PANTHER" id="PTHR42780:SF1">
    <property type="entry name" value="ISOLEUCINE--TRNA LIGASE, CYTOPLASMIC"/>
    <property type="match status" value="1"/>
</dbReference>
<comment type="cofactor">
    <cofactor evidence="1 15">
        <name>Zn(2+)</name>
        <dbReference type="ChEBI" id="CHEBI:29105"/>
    </cofactor>
</comment>
<dbReference type="PANTHER" id="PTHR42780">
    <property type="entry name" value="SOLEUCYL-TRNA SYNTHETASE"/>
    <property type="match status" value="1"/>
</dbReference>
<evidence type="ECO:0000259" key="17">
    <source>
        <dbReference type="Pfam" id="PF08264"/>
    </source>
</evidence>
<comment type="caution">
    <text evidence="18">The sequence shown here is derived from an EMBL/GenBank/DDBJ whole genome shotgun (WGS) entry which is preliminary data.</text>
</comment>
<dbReference type="PROSITE" id="PS00178">
    <property type="entry name" value="AA_TRNA_LIGASE_I"/>
    <property type="match status" value="1"/>
</dbReference>
<name>A0A5C8ZHS1_9ACTN</name>
<dbReference type="RefSeq" id="WP_147925525.1">
    <property type="nucleotide sequence ID" value="NZ_VKAC01000003.1"/>
</dbReference>
<keyword evidence="11 15" id="KW-0648">Protein biosynthesis</keyword>
<evidence type="ECO:0000256" key="10">
    <source>
        <dbReference type="ARBA" id="ARBA00022840"/>
    </source>
</evidence>
<dbReference type="AlphaFoldDB" id="A0A5C8ZHS1"/>
<dbReference type="InterPro" id="IPR023586">
    <property type="entry name" value="Ile-tRNA-ligase_type2"/>
</dbReference>
<dbReference type="InterPro" id="IPR014729">
    <property type="entry name" value="Rossmann-like_a/b/a_fold"/>
</dbReference>
<comment type="catalytic activity">
    <reaction evidence="14 15">
        <text>tRNA(Ile) + L-isoleucine + ATP = L-isoleucyl-tRNA(Ile) + AMP + diphosphate</text>
        <dbReference type="Rhea" id="RHEA:11060"/>
        <dbReference type="Rhea" id="RHEA-COMP:9666"/>
        <dbReference type="Rhea" id="RHEA-COMP:9695"/>
        <dbReference type="ChEBI" id="CHEBI:30616"/>
        <dbReference type="ChEBI" id="CHEBI:33019"/>
        <dbReference type="ChEBI" id="CHEBI:58045"/>
        <dbReference type="ChEBI" id="CHEBI:78442"/>
        <dbReference type="ChEBI" id="CHEBI:78528"/>
        <dbReference type="ChEBI" id="CHEBI:456215"/>
        <dbReference type="EC" id="6.1.1.5"/>
    </reaction>
</comment>
<comment type="function">
    <text evidence="13 15">Catalyzes the attachment of isoleucine to tRNA(Ile). As IleRS can inadvertently accommodate and process structurally similar amino acids such as valine, to avoid such errors it has two additional distinct tRNA(Ile)-dependent editing activities. One activity is designated as 'pretransfer' editing and involves the hydrolysis of activated Val-AMP. The other activity is designated 'posttransfer' editing and involves deacylation of mischarged Val-tRNA(Ile).</text>
</comment>
<evidence type="ECO:0000256" key="12">
    <source>
        <dbReference type="ARBA" id="ARBA00023146"/>
    </source>
</evidence>
<dbReference type="GO" id="GO:0005737">
    <property type="term" value="C:cytoplasm"/>
    <property type="evidence" value="ECO:0007669"/>
    <property type="project" value="UniProtKB-SubCell"/>
</dbReference>
<dbReference type="InterPro" id="IPR013155">
    <property type="entry name" value="M/V/L/I-tRNA-synth_anticd-bd"/>
</dbReference>
<comment type="subunit">
    <text evidence="4 15">Monomer.</text>
</comment>
<feature type="domain" description="Methionyl/Valyl/Leucyl/Isoleucyl-tRNA synthetase anticodon-binding" evidence="17">
    <location>
        <begin position="745"/>
        <end position="886"/>
    </location>
</feature>
<dbReference type="PRINTS" id="PR00984">
    <property type="entry name" value="TRNASYNTHILE"/>
</dbReference>
<feature type="binding site" evidence="15">
    <location>
        <position position="647"/>
    </location>
    <ligand>
        <name>ATP</name>
        <dbReference type="ChEBI" id="CHEBI:30616"/>
    </ligand>
</feature>
<dbReference type="Gene3D" id="3.90.740.10">
    <property type="entry name" value="Valyl/Leucyl/Isoleucyl-tRNA synthetase, editing domain"/>
    <property type="match status" value="1"/>
</dbReference>
<accession>A0A5C8ZHS1</accession>
<dbReference type="NCBIfam" id="TIGR00392">
    <property type="entry name" value="ileS"/>
    <property type="match status" value="1"/>
</dbReference>
<keyword evidence="10 15" id="KW-0067">ATP-binding</keyword>